<dbReference type="InterPro" id="IPR042529">
    <property type="entry name" value="IF_2B-like_C"/>
</dbReference>
<comment type="similarity">
    <text evidence="2">Belongs to the triosephosphate isomerase family.</text>
</comment>
<dbReference type="InterPro" id="IPR027363">
    <property type="entry name" value="M1Pi_N"/>
</dbReference>
<dbReference type="HAMAP" id="MF_00147_B">
    <property type="entry name" value="TIM_B"/>
    <property type="match status" value="1"/>
</dbReference>
<keyword evidence="8" id="KW-1185">Reference proteome</keyword>
<dbReference type="PANTHER" id="PTHR21139">
    <property type="entry name" value="TRIOSEPHOSPHATE ISOMERASE"/>
    <property type="match status" value="1"/>
</dbReference>
<dbReference type="FunFam" id="3.20.20.70:FF:000025">
    <property type="entry name" value="Triosephosphate isomerase"/>
    <property type="match status" value="1"/>
</dbReference>
<dbReference type="NCBIfam" id="TIGR00419">
    <property type="entry name" value="tim"/>
    <property type="match status" value="1"/>
</dbReference>
<dbReference type="InterPro" id="IPR000649">
    <property type="entry name" value="IF-2B-related"/>
</dbReference>
<keyword evidence="4" id="KW-0413">Isomerase</keyword>
<evidence type="ECO:0000256" key="2">
    <source>
        <dbReference type="ARBA" id="ARBA00007422"/>
    </source>
</evidence>
<comment type="caution">
    <text evidence="7">The sequence shown here is derived from an EMBL/GenBank/DDBJ whole genome shotgun (WGS) entry which is preliminary data.</text>
</comment>
<evidence type="ECO:0000256" key="1">
    <source>
        <dbReference type="ARBA" id="ARBA00007251"/>
    </source>
</evidence>
<dbReference type="Proteomes" id="UP001642360">
    <property type="component" value="Unassembled WGS sequence"/>
</dbReference>
<dbReference type="FunFam" id="1.20.120.420:FF:000003">
    <property type="entry name" value="Methylthioribose-1-phosphate isomerase"/>
    <property type="match status" value="1"/>
</dbReference>
<organism evidence="7 8">
    <name type="scientific">Ilex paraguariensis</name>
    <name type="common">yerba mate</name>
    <dbReference type="NCBI Taxonomy" id="185542"/>
    <lineage>
        <taxon>Eukaryota</taxon>
        <taxon>Viridiplantae</taxon>
        <taxon>Streptophyta</taxon>
        <taxon>Embryophyta</taxon>
        <taxon>Tracheophyta</taxon>
        <taxon>Spermatophyta</taxon>
        <taxon>Magnoliopsida</taxon>
        <taxon>eudicotyledons</taxon>
        <taxon>Gunneridae</taxon>
        <taxon>Pentapetalae</taxon>
        <taxon>asterids</taxon>
        <taxon>campanulids</taxon>
        <taxon>Aquifoliales</taxon>
        <taxon>Aquifoliaceae</taxon>
        <taxon>Ilex</taxon>
    </lineage>
</organism>
<dbReference type="SUPFAM" id="SSF51351">
    <property type="entry name" value="Triosephosphate isomerase (TIM)"/>
    <property type="match status" value="1"/>
</dbReference>
<reference evidence="7 8" key="1">
    <citation type="submission" date="2024-02" db="EMBL/GenBank/DDBJ databases">
        <authorList>
            <person name="Vignale AGUSTIN F."/>
            <person name="Sosa J E."/>
            <person name="Modenutti C."/>
        </authorList>
    </citation>
    <scope>NUCLEOTIDE SEQUENCE [LARGE SCALE GENOMIC DNA]</scope>
</reference>
<gene>
    <name evidence="7" type="ORF">ILEXP_LOCUS51704</name>
</gene>
<evidence type="ECO:0008006" key="9">
    <source>
        <dbReference type="Google" id="ProtNLM"/>
    </source>
</evidence>
<dbReference type="InterPro" id="IPR013785">
    <property type="entry name" value="Aldolase_TIM"/>
</dbReference>
<sequence>MLQVLPAECIFLLHCHVLQHLMKGTMQTSSDQLEKIRAEDVRAGSLNEEEEGTNNGIRWSVPAIAIAVALSLAVELFNLKDFNGTSDDAASFLIKKLEYLVSSRPTAVNLSDAAKKLKEVARRLLPLLAYIEAAEIMLKDDVASNKAIGSYGASFLQQQLKDFKSISVLTHCNTGSLATAGYGTALGVIHALYAEGVLERAYCTGTCPFNQGSRLTAFELVHDNIPATLIADSAAAMKTGCVNAVIVGADRVAPSEIIIEERPAKELVNLRLGEQVAASGISVWNPAIDINQFNLSPSFFSLQFFVGGNWKCNGTKDSITKLVLDLNSAKLETDVDVVVAPPFVYIEQVKNSLTDGIDIAAQNSWTGKGGAFTGEISVEQLKDIGCKWVILGHSERRHVIGEDDQFIGKKAAYALSQDLGVIACIGELLQEREAGKTFDVYAVLSWDNVVIAYEPVGAIGTGKVATPEQALEVHLAVRDWLTKNVSAEVASKTRIIYGDIPCFFSFWSVNGGNCAELAKQEDIDGFLVGGASLKGPEFATIINSVTSNKVAS</sequence>
<dbReference type="Pfam" id="PF00121">
    <property type="entry name" value="TIM"/>
    <property type="match status" value="1"/>
</dbReference>
<accession>A0ABC8UKU5</accession>
<dbReference type="Gene3D" id="1.20.120.420">
    <property type="entry name" value="translation initiation factor eif-2b, domain 1"/>
    <property type="match status" value="1"/>
</dbReference>
<comment type="similarity">
    <text evidence="1 6">Belongs to the eIF-2B alpha/beta/delta subunits family.</text>
</comment>
<dbReference type="Gene3D" id="3.40.50.10470">
    <property type="entry name" value="Translation initiation factor eif-2b, domain 2"/>
    <property type="match status" value="1"/>
</dbReference>
<dbReference type="SUPFAM" id="SSF100950">
    <property type="entry name" value="NagB/RpiA/CoA transferase-like"/>
    <property type="match status" value="1"/>
</dbReference>
<dbReference type="AlphaFoldDB" id="A0ABC8UKU5"/>
<evidence type="ECO:0000313" key="8">
    <source>
        <dbReference type="Proteomes" id="UP001642360"/>
    </source>
</evidence>
<comment type="subunit">
    <text evidence="3">Homodimer.</text>
</comment>
<comment type="pathway">
    <text evidence="5">Carbohydrate biosynthesis.</text>
</comment>
<dbReference type="GO" id="GO:0016052">
    <property type="term" value="P:carbohydrate catabolic process"/>
    <property type="evidence" value="ECO:0007669"/>
    <property type="project" value="UniProtKB-ARBA"/>
</dbReference>
<dbReference type="InterPro" id="IPR022896">
    <property type="entry name" value="TrioseP_Isoase_bac/euk"/>
</dbReference>
<dbReference type="InterPro" id="IPR000652">
    <property type="entry name" value="Triosephosphate_isomerase"/>
</dbReference>
<evidence type="ECO:0000256" key="4">
    <source>
        <dbReference type="ARBA" id="ARBA00023235"/>
    </source>
</evidence>
<protein>
    <recommendedName>
        <fullName evidence="9">S-methyl-5-thioribose-1-phosphate isomerase</fullName>
    </recommendedName>
</protein>
<evidence type="ECO:0000256" key="3">
    <source>
        <dbReference type="ARBA" id="ARBA00011738"/>
    </source>
</evidence>
<evidence type="ECO:0000313" key="7">
    <source>
        <dbReference type="EMBL" id="CAK9181629.1"/>
    </source>
</evidence>
<dbReference type="PANTHER" id="PTHR21139:SF2">
    <property type="entry name" value="TRIOSEPHOSPHATE ISOMERASE"/>
    <property type="match status" value="1"/>
</dbReference>
<proteinExistence type="inferred from homology"/>
<dbReference type="Pfam" id="PF01008">
    <property type="entry name" value="IF-2B"/>
    <property type="match status" value="1"/>
</dbReference>
<evidence type="ECO:0000256" key="5">
    <source>
        <dbReference type="ARBA" id="ARBA00024331"/>
    </source>
</evidence>
<dbReference type="CDD" id="cd00311">
    <property type="entry name" value="TIM"/>
    <property type="match status" value="1"/>
</dbReference>
<evidence type="ECO:0000256" key="6">
    <source>
        <dbReference type="RuleBase" id="RU003814"/>
    </source>
</evidence>
<dbReference type="InterPro" id="IPR037171">
    <property type="entry name" value="NagB/RpiA_transferase-like"/>
</dbReference>
<dbReference type="PROSITE" id="PS51440">
    <property type="entry name" value="TIM_2"/>
    <property type="match status" value="1"/>
</dbReference>
<name>A0ABC8UKU5_9AQUA</name>
<dbReference type="EMBL" id="CAUOFW020008102">
    <property type="protein sequence ID" value="CAK9181629.1"/>
    <property type="molecule type" value="Genomic_DNA"/>
</dbReference>
<dbReference type="Gene3D" id="3.20.20.70">
    <property type="entry name" value="Aldolase class I"/>
    <property type="match status" value="1"/>
</dbReference>
<dbReference type="GO" id="GO:0016853">
    <property type="term" value="F:isomerase activity"/>
    <property type="evidence" value="ECO:0007669"/>
    <property type="project" value="UniProtKB-KW"/>
</dbReference>
<dbReference type="InterPro" id="IPR035990">
    <property type="entry name" value="TIM_sf"/>
</dbReference>